<dbReference type="EMBL" id="SMOL01000695">
    <property type="protein sequence ID" value="KAB2603720.1"/>
    <property type="molecule type" value="Genomic_DNA"/>
</dbReference>
<comment type="caution">
    <text evidence="1">The sequence shown here is derived from an EMBL/GenBank/DDBJ whole genome shotgun (WGS) entry which is preliminary data.</text>
</comment>
<evidence type="ECO:0000313" key="3">
    <source>
        <dbReference type="Proteomes" id="UP000327157"/>
    </source>
</evidence>
<name>A0A5N5FC72_9ROSA</name>
<dbReference type="EMBL" id="SMOL01000714">
    <property type="protein sequence ID" value="KAB2600675.1"/>
    <property type="molecule type" value="Genomic_DNA"/>
</dbReference>
<accession>A0A5N5FC72</accession>
<protein>
    <submittedName>
        <fullName evidence="1">Pentatricopeptide repeat-containing protein</fullName>
    </submittedName>
</protein>
<dbReference type="AlphaFoldDB" id="A0A5N5FC72"/>
<evidence type="ECO:0000313" key="1">
    <source>
        <dbReference type="EMBL" id="KAB2600675.1"/>
    </source>
</evidence>
<gene>
    <name evidence="2" type="ORF">D8674_004725</name>
    <name evidence="1" type="ORF">D8674_038406</name>
</gene>
<dbReference type="Proteomes" id="UP000327157">
    <property type="component" value="Chromosome 10"/>
</dbReference>
<sequence length="92" mass="10616">MLLYAGNSVRACMKNQNLSLQVPNEELHPSPYTKVAFLKYFEDEKDVDGADKFCEILKRLGCLSCNEYYLLLKTYIVAGKSDLEMRQGWDIE</sequence>
<keyword evidence="3" id="KW-1185">Reference proteome</keyword>
<evidence type="ECO:0000313" key="2">
    <source>
        <dbReference type="EMBL" id="KAB2603720.1"/>
    </source>
</evidence>
<dbReference type="OrthoDB" id="1717827at2759"/>
<organism evidence="1 3">
    <name type="scientific">Pyrus ussuriensis x Pyrus communis</name>
    <dbReference type="NCBI Taxonomy" id="2448454"/>
    <lineage>
        <taxon>Eukaryota</taxon>
        <taxon>Viridiplantae</taxon>
        <taxon>Streptophyta</taxon>
        <taxon>Embryophyta</taxon>
        <taxon>Tracheophyta</taxon>
        <taxon>Spermatophyta</taxon>
        <taxon>Magnoliopsida</taxon>
        <taxon>eudicotyledons</taxon>
        <taxon>Gunneridae</taxon>
        <taxon>Pentapetalae</taxon>
        <taxon>rosids</taxon>
        <taxon>fabids</taxon>
        <taxon>Rosales</taxon>
        <taxon>Rosaceae</taxon>
        <taxon>Amygdaloideae</taxon>
        <taxon>Maleae</taxon>
        <taxon>Pyrus</taxon>
    </lineage>
</organism>
<proteinExistence type="predicted"/>
<reference evidence="1 3" key="1">
    <citation type="submission" date="2019-09" db="EMBL/GenBank/DDBJ databases">
        <authorList>
            <person name="Ou C."/>
        </authorList>
    </citation>
    <scope>NUCLEOTIDE SEQUENCE [LARGE SCALE GENOMIC DNA]</scope>
    <source>
        <strain evidence="1">S2</strain>
        <tissue evidence="1">Leaf</tissue>
    </source>
</reference>
<reference evidence="1 3" key="2">
    <citation type="submission" date="2019-11" db="EMBL/GenBank/DDBJ databases">
        <title>A de novo genome assembly of a pear dwarfing rootstock.</title>
        <authorList>
            <person name="Wang F."/>
            <person name="Wang J."/>
            <person name="Li S."/>
            <person name="Zhang Y."/>
            <person name="Fang M."/>
            <person name="Ma L."/>
            <person name="Zhao Y."/>
            <person name="Jiang S."/>
        </authorList>
    </citation>
    <scope>NUCLEOTIDE SEQUENCE [LARGE SCALE GENOMIC DNA]</scope>
    <source>
        <strain evidence="1">S2</strain>
        <tissue evidence="1">Leaf</tissue>
    </source>
</reference>